<dbReference type="InterPro" id="IPR036593">
    <property type="entry name" value="CPE0013-like_sf"/>
</dbReference>
<protein>
    <submittedName>
        <fullName evidence="1">DUF1667 domain-containing protein</fullName>
    </submittedName>
</protein>
<organism evidence="1 2">
    <name type="scientific">Tepidibacter hydrothermalis</name>
    <dbReference type="NCBI Taxonomy" id="3036126"/>
    <lineage>
        <taxon>Bacteria</taxon>
        <taxon>Bacillati</taxon>
        <taxon>Bacillota</taxon>
        <taxon>Clostridia</taxon>
        <taxon>Peptostreptococcales</taxon>
        <taxon>Peptostreptococcaceae</taxon>
        <taxon>Tepidibacter</taxon>
    </lineage>
</organism>
<dbReference type="PANTHER" id="PTHR39450:SF1">
    <property type="entry name" value="DUF1667 DOMAIN-CONTAINING PROTEIN"/>
    <property type="match status" value="1"/>
</dbReference>
<dbReference type="EMBL" id="CP120733">
    <property type="protein sequence ID" value="WFD10440.1"/>
    <property type="molecule type" value="Genomic_DNA"/>
</dbReference>
<evidence type="ECO:0000313" key="1">
    <source>
        <dbReference type="EMBL" id="WFD10440.1"/>
    </source>
</evidence>
<evidence type="ECO:0000313" key="2">
    <source>
        <dbReference type="Proteomes" id="UP001222800"/>
    </source>
</evidence>
<dbReference type="SUPFAM" id="SSF160148">
    <property type="entry name" value="CPE0013-like"/>
    <property type="match status" value="1"/>
</dbReference>
<dbReference type="Gene3D" id="3.10.530.10">
    <property type="entry name" value="CPE0013-like"/>
    <property type="match status" value="1"/>
</dbReference>
<dbReference type="RefSeq" id="WP_277732408.1">
    <property type="nucleotide sequence ID" value="NZ_CP120733.1"/>
</dbReference>
<dbReference type="Pfam" id="PF07892">
    <property type="entry name" value="DUF1667"/>
    <property type="match status" value="1"/>
</dbReference>
<proteinExistence type="predicted"/>
<keyword evidence="2" id="KW-1185">Reference proteome</keyword>
<name>A0ABY8EHW7_9FIRM</name>
<gene>
    <name evidence="1" type="ORF">P4S50_19625</name>
</gene>
<reference evidence="1 2" key="1">
    <citation type="submission" date="2023-03" db="EMBL/GenBank/DDBJ databases">
        <title>Complete genome sequence of Tepidibacter sp. SWIR-1, isolated from a deep-sea hydrothermal vent.</title>
        <authorList>
            <person name="Li X."/>
        </authorList>
    </citation>
    <scope>NUCLEOTIDE SEQUENCE [LARGE SCALE GENOMIC DNA]</scope>
    <source>
        <strain evidence="1 2">SWIR-1</strain>
    </source>
</reference>
<dbReference type="Proteomes" id="UP001222800">
    <property type="component" value="Chromosome"/>
</dbReference>
<dbReference type="InterPro" id="IPR012460">
    <property type="entry name" value="DUF1667"/>
</dbReference>
<sequence length="117" mass="12934">MEKHQLICIVCPMGCHLEVTKENSEYNVTGNKCPRGEKYGVKELTNPTRVVTTTVKIKDGLLNRLPVKTKEAIPKEKLFDCMKFIDSIEVKSPVCVGDIIAKDILGTGVDLVAARSM</sequence>
<dbReference type="PANTHER" id="PTHR39450">
    <property type="entry name" value="MOLYBDOPTERIN OXIDOREDUCTASE, 4FE-4S CLUSTER-BINDING SUBUNIT"/>
    <property type="match status" value="1"/>
</dbReference>
<accession>A0ABY8EHW7</accession>